<dbReference type="SUPFAM" id="SSF50465">
    <property type="entry name" value="EF-Tu/eEF-1alpha/eIF2-gamma C-terminal domain"/>
    <property type="match status" value="1"/>
</dbReference>
<dbReference type="InterPro" id="IPR027417">
    <property type="entry name" value="P-loop_NTPase"/>
</dbReference>
<dbReference type="InterPro" id="IPR009001">
    <property type="entry name" value="Transl_elong_EF1A/Init_IF2_C"/>
</dbReference>
<dbReference type="Pfam" id="PF00009">
    <property type="entry name" value="GTP_EFTU"/>
    <property type="match status" value="1"/>
</dbReference>
<keyword evidence="13" id="KW-0648">Protein biosynthesis</keyword>
<dbReference type="Pfam" id="PF08534">
    <property type="entry name" value="Redoxin"/>
    <property type="match status" value="1"/>
</dbReference>
<dbReference type="GO" id="GO:0003746">
    <property type="term" value="F:translation elongation factor activity"/>
    <property type="evidence" value="ECO:0007669"/>
    <property type="project" value="UniProtKB-KW"/>
</dbReference>
<name>A0A2P6VML5_9CHLO</name>
<evidence type="ECO:0000256" key="7">
    <source>
        <dbReference type="ARBA" id="ARBA00022741"/>
    </source>
</evidence>
<feature type="domain" description="Thioredoxin" evidence="11">
    <location>
        <begin position="479"/>
        <end position="621"/>
    </location>
</feature>
<evidence type="ECO:0000259" key="12">
    <source>
        <dbReference type="PROSITE" id="PS51722"/>
    </source>
</evidence>
<dbReference type="FunFam" id="2.40.30.10:FF:000115">
    <property type="entry name" value="Eukaryotic translation elongation factor 1 alpha"/>
    <property type="match status" value="1"/>
</dbReference>
<gene>
    <name evidence="13" type="ORF">C2E20_1127</name>
</gene>
<evidence type="ECO:0000313" key="14">
    <source>
        <dbReference type="Proteomes" id="UP000239649"/>
    </source>
</evidence>
<dbReference type="FunFam" id="3.40.50.300:FF:002868">
    <property type="entry name" value="Eukaryotic translation elongation factor 1 alpha 2"/>
    <property type="match status" value="1"/>
</dbReference>
<dbReference type="Gene3D" id="3.40.50.300">
    <property type="entry name" value="P-loop containing nucleotide triphosphate hydrolases"/>
    <property type="match status" value="1"/>
</dbReference>
<dbReference type="PROSITE" id="PS00301">
    <property type="entry name" value="G_TR_1"/>
    <property type="match status" value="1"/>
</dbReference>
<comment type="catalytic activity">
    <reaction evidence="1">
        <text>[glutaredoxin]-dithiol + a hydroperoxide = [glutaredoxin]-disulfide + an alcohol + H2O</text>
        <dbReference type="Rhea" id="RHEA:62624"/>
        <dbReference type="Rhea" id="RHEA-COMP:10729"/>
        <dbReference type="Rhea" id="RHEA-COMP:10730"/>
        <dbReference type="ChEBI" id="CHEBI:15377"/>
        <dbReference type="ChEBI" id="CHEBI:29950"/>
        <dbReference type="ChEBI" id="CHEBI:30879"/>
        <dbReference type="ChEBI" id="CHEBI:35924"/>
        <dbReference type="ChEBI" id="CHEBI:50058"/>
        <dbReference type="EC" id="1.11.1.25"/>
    </reaction>
</comment>
<feature type="domain" description="Tr-type G" evidence="12">
    <location>
        <begin position="6"/>
        <end position="253"/>
    </location>
</feature>
<dbReference type="EMBL" id="LHPF02000002">
    <property type="protein sequence ID" value="PSC75285.1"/>
    <property type="molecule type" value="Genomic_DNA"/>
</dbReference>
<evidence type="ECO:0000256" key="5">
    <source>
        <dbReference type="ARBA" id="ARBA00013016"/>
    </source>
</evidence>
<dbReference type="GO" id="GO:0005525">
    <property type="term" value="F:GTP binding"/>
    <property type="evidence" value="ECO:0007669"/>
    <property type="project" value="UniProtKB-KW"/>
</dbReference>
<protein>
    <recommendedName>
        <fullName evidence="5">glutaredoxin-dependent peroxiredoxin</fullName>
        <ecNumber evidence="5">1.11.1.25</ecNumber>
    </recommendedName>
    <alternativeName>
        <fullName evidence="9">Glutaredoxin-dependent peroxiredoxin</fullName>
    </alternativeName>
</protein>
<dbReference type="InterPro" id="IPR054696">
    <property type="entry name" value="GTP-eEF1A_C"/>
</dbReference>
<dbReference type="InterPro" id="IPR004161">
    <property type="entry name" value="EFTu-like_2"/>
</dbReference>
<dbReference type="InterPro" id="IPR000795">
    <property type="entry name" value="T_Tr_GTP-bd_dom"/>
</dbReference>
<dbReference type="InterPro" id="IPR036249">
    <property type="entry name" value="Thioredoxin-like_sf"/>
</dbReference>
<evidence type="ECO:0000256" key="9">
    <source>
        <dbReference type="ARBA" id="ARBA00031688"/>
    </source>
</evidence>
<dbReference type="PROSITE" id="PS51352">
    <property type="entry name" value="THIOREDOXIN_2"/>
    <property type="match status" value="1"/>
</dbReference>
<comment type="function">
    <text evidence="2">This protein promotes the GTP-dependent binding of aminoacyl-tRNA to the A-site of ribosomes during protein biosynthesis.</text>
</comment>
<dbReference type="Pfam" id="PF22594">
    <property type="entry name" value="GTP-eEF1A_C"/>
    <property type="match status" value="1"/>
</dbReference>
<feature type="region of interest" description="Disordered" evidence="10">
    <location>
        <begin position="622"/>
        <end position="643"/>
    </location>
</feature>
<dbReference type="Gene3D" id="3.40.30.10">
    <property type="entry name" value="Glutaredoxin"/>
    <property type="match status" value="1"/>
</dbReference>
<dbReference type="PROSITE" id="PS51722">
    <property type="entry name" value="G_TR_2"/>
    <property type="match status" value="1"/>
</dbReference>
<dbReference type="CDD" id="cd03693">
    <property type="entry name" value="EF1_alpha_II"/>
    <property type="match status" value="1"/>
</dbReference>
<dbReference type="InterPro" id="IPR009000">
    <property type="entry name" value="Transl_B-barrel_sf"/>
</dbReference>
<evidence type="ECO:0000256" key="4">
    <source>
        <dbReference type="ARBA" id="ARBA00010505"/>
    </source>
</evidence>
<evidence type="ECO:0000259" key="11">
    <source>
        <dbReference type="PROSITE" id="PS51352"/>
    </source>
</evidence>
<dbReference type="AlphaFoldDB" id="A0A2P6VML5"/>
<keyword evidence="13" id="KW-0251">Elongation factor</keyword>
<dbReference type="STRING" id="554055.A0A2P6VML5"/>
<dbReference type="PANTHER" id="PTHR23115">
    <property type="entry name" value="TRANSLATION FACTOR"/>
    <property type="match status" value="1"/>
</dbReference>
<evidence type="ECO:0000256" key="10">
    <source>
        <dbReference type="SAM" id="MobiDB-lite"/>
    </source>
</evidence>
<dbReference type="SUPFAM" id="SSF52833">
    <property type="entry name" value="Thioredoxin-like"/>
    <property type="match status" value="1"/>
</dbReference>
<evidence type="ECO:0000256" key="1">
    <source>
        <dbReference type="ARBA" id="ARBA00001711"/>
    </source>
</evidence>
<dbReference type="GO" id="GO:0016491">
    <property type="term" value="F:oxidoreductase activity"/>
    <property type="evidence" value="ECO:0007669"/>
    <property type="project" value="InterPro"/>
</dbReference>
<dbReference type="GO" id="GO:0003924">
    <property type="term" value="F:GTPase activity"/>
    <property type="evidence" value="ECO:0007669"/>
    <property type="project" value="InterPro"/>
</dbReference>
<dbReference type="Pfam" id="PF03144">
    <property type="entry name" value="GTP_EFTU_D2"/>
    <property type="match status" value="1"/>
</dbReference>
<dbReference type="InterPro" id="IPR050100">
    <property type="entry name" value="TRAFAC_GTPase_members"/>
</dbReference>
<dbReference type="Gene3D" id="2.40.30.10">
    <property type="entry name" value="Translation factors"/>
    <property type="match status" value="2"/>
</dbReference>
<proteinExistence type="inferred from homology"/>
<dbReference type="InterPro" id="IPR036361">
    <property type="entry name" value="SAP_dom_sf"/>
</dbReference>
<keyword evidence="14" id="KW-1185">Reference proteome</keyword>
<evidence type="ECO:0000313" key="13">
    <source>
        <dbReference type="EMBL" id="PSC75285.1"/>
    </source>
</evidence>
<evidence type="ECO:0000256" key="3">
    <source>
        <dbReference type="ARBA" id="ARBA00007249"/>
    </source>
</evidence>
<comment type="similarity">
    <text evidence="3">Belongs to the TRAFAC class translation factor GTPase superfamily. Classic translation factor GTPase family. EF-Tu/EF-1A subfamily.</text>
</comment>
<comment type="caution">
    <text evidence="13">The sequence shown here is derived from an EMBL/GenBank/DDBJ whole genome shotgun (WGS) entry which is preliminary data.</text>
</comment>
<keyword evidence="7" id="KW-0547">Nucleotide-binding</keyword>
<keyword evidence="8" id="KW-0342">GTP-binding</keyword>
<dbReference type="PRINTS" id="PR00315">
    <property type="entry name" value="ELONGATNFCT"/>
</dbReference>
<keyword evidence="6" id="KW-0488">Methylation</keyword>
<dbReference type="Proteomes" id="UP000239649">
    <property type="component" value="Unassembled WGS sequence"/>
</dbReference>
<dbReference type="SUPFAM" id="SSF52540">
    <property type="entry name" value="P-loop containing nucleoside triphosphate hydrolases"/>
    <property type="match status" value="1"/>
</dbReference>
<sequence>MATDGKKHLSIVICGHVDSGKSTTTGRLIFELGGIAERELEKLKEEAAALGKSSFAFAFYMDRQKEERERGVTISCTTKEFFTDQFHYTIIDAPGHRDFIKNMISGAAQADVCLLMVPADGNFTTAIQKGDHKAGEIQGQTRQHARLLNLLGVKQLIVGVNKMDADTAGYKQERFNEISSEMKHMLVRVGWKPDFVEKCVPVLPISGWMGDNLIKKSEKMTWWSGCDVEAVDGKKIHIDTLLDALNNFVQVPERKTDAALRLPISGIYKIKGVGDVLAGRVEQGVVKPGDEVIFMPTHTTANKCEGKVFTVEMHHKRVDKAGPGDNVGMNIKGLDKGNMPRTGDVMILKSDATLKQVKDFTAQIQTLDIPGEVKAGYSPIGFVRCGRSACRITGINWKVGKETGGKKLEAPHSLKANEMAEVVFEPCQPLVVDSFKNCEGLSRIAFLDGNTAVMLGKVVKTTSNLSTNEASVLASRQMALVGKPCPTLTGLTFVKGDPVAIPSRTGPMVVEIWATWCGPCRVAFPHLSQLAHKYRAKGLLVVGINMGEEATHIRNFVQQQGDKIVYTVAVDDSGAAAQALMGAAGVSGIPHAFIIDASGTVQHHGHPMEPKFAQKLDEVCSAAAAPPPAGPPKRELPPVSASREELAGMPVRALKQILEERGISYAGLAEKSELVDRILERCSNVSYTR</sequence>
<dbReference type="FunFam" id="2.40.30.10:FF:000159">
    <property type="entry name" value="Translation elongation factor alpha"/>
    <property type="match status" value="1"/>
</dbReference>
<dbReference type="CDD" id="cd03705">
    <property type="entry name" value="EF1_alpha_III"/>
    <property type="match status" value="1"/>
</dbReference>
<reference evidence="13 14" key="1">
    <citation type="journal article" date="2018" name="Plant J.">
        <title>Genome sequences of Chlorella sorokiniana UTEX 1602 and Micractinium conductrix SAG 241.80: implications to maltose excretion by a green alga.</title>
        <authorList>
            <person name="Arriola M.B."/>
            <person name="Velmurugan N."/>
            <person name="Zhang Y."/>
            <person name="Plunkett M.H."/>
            <person name="Hondzo H."/>
            <person name="Barney B.M."/>
        </authorList>
    </citation>
    <scope>NUCLEOTIDE SEQUENCE [LARGE SCALE GENOMIC DNA]</scope>
    <source>
        <strain evidence="13 14">SAG 241.80</strain>
    </source>
</reference>
<evidence type="ECO:0000256" key="2">
    <source>
        <dbReference type="ARBA" id="ARBA00003982"/>
    </source>
</evidence>
<feature type="compositionally biased region" description="Basic and acidic residues" evidence="10">
    <location>
        <begin position="632"/>
        <end position="643"/>
    </location>
</feature>
<dbReference type="InterPro" id="IPR031157">
    <property type="entry name" value="G_TR_CS"/>
</dbReference>
<dbReference type="EC" id="1.11.1.25" evidence="5"/>
<dbReference type="OrthoDB" id="1494688at2759"/>
<comment type="similarity">
    <text evidence="4">Belongs to the peroxiredoxin family. Prx5 subfamily.</text>
</comment>
<dbReference type="SUPFAM" id="SSF68906">
    <property type="entry name" value="SAP domain"/>
    <property type="match status" value="1"/>
</dbReference>
<dbReference type="CDD" id="cd02966">
    <property type="entry name" value="TlpA_like_family"/>
    <property type="match status" value="1"/>
</dbReference>
<dbReference type="CDD" id="cd01883">
    <property type="entry name" value="EF1_alpha"/>
    <property type="match status" value="1"/>
</dbReference>
<dbReference type="InterPro" id="IPR013766">
    <property type="entry name" value="Thioredoxin_domain"/>
</dbReference>
<evidence type="ECO:0000256" key="8">
    <source>
        <dbReference type="ARBA" id="ARBA00023134"/>
    </source>
</evidence>
<organism evidence="13 14">
    <name type="scientific">Micractinium conductrix</name>
    <dbReference type="NCBI Taxonomy" id="554055"/>
    <lineage>
        <taxon>Eukaryota</taxon>
        <taxon>Viridiplantae</taxon>
        <taxon>Chlorophyta</taxon>
        <taxon>core chlorophytes</taxon>
        <taxon>Trebouxiophyceae</taxon>
        <taxon>Chlorellales</taxon>
        <taxon>Chlorellaceae</taxon>
        <taxon>Chlorella clade</taxon>
        <taxon>Micractinium</taxon>
    </lineage>
</organism>
<dbReference type="InterPro" id="IPR013740">
    <property type="entry name" value="Redoxin"/>
</dbReference>
<dbReference type="SUPFAM" id="SSF50447">
    <property type="entry name" value="Translation proteins"/>
    <property type="match status" value="1"/>
</dbReference>
<evidence type="ECO:0000256" key="6">
    <source>
        <dbReference type="ARBA" id="ARBA00022481"/>
    </source>
</evidence>
<accession>A0A2P6VML5</accession>